<dbReference type="InterPro" id="IPR040442">
    <property type="entry name" value="Pyrv_kinase-like_dom_sf"/>
</dbReference>
<keyword evidence="4" id="KW-1185">Reference proteome</keyword>
<organism evidence="2 3">
    <name type="scientific">Agrobacterium rubi</name>
    <dbReference type="NCBI Taxonomy" id="28099"/>
    <lineage>
        <taxon>Bacteria</taxon>
        <taxon>Pseudomonadati</taxon>
        <taxon>Pseudomonadota</taxon>
        <taxon>Alphaproteobacteria</taxon>
        <taxon>Hyphomicrobiales</taxon>
        <taxon>Rhizobiaceae</taxon>
        <taxon>Rhizobium/Agrobacterium group</taxon>
        <taxon>Agrobacterium</taxon>
    </lineage>
</organism>
<dbReference type="Gene3D" id="3.20.20.60">
    <property type="entry name" value="Phosphoenolpyruvate-binding domains"/>
    <property type="match status" value="1"/>
</dbReference>
<dbReference type="Pfam" id="PF13714">
    <property type="entry name" value="PEP_mutase"/>
    <property type="match status" value="1"/>
</dbReference>
<gene>
    <name evidence="1" type="ORF">G6L72_17290</name>
    <name evidence="2" type="ORF">G6M88_17735</name>
</gene>
<dbReference type="PANTHER" id="PTHR42905">
    <property type="entry name" value="PHOSPHOENOLPYRUVATE CARBOXYLASE"/>
    <property type="match status" value="1"/>
</dbReference>
<evidence type="ECO:0000313" key="2">
    <source>
        <dbReference type="EMBL" id="QTG02269.1"/>
    </source>
</evidence>
<dbReference type="Proteomes" id="UP000663912">
    <property type="component" value="Chromosome 2"/>
</dbReference>
<reference evidence="1 4" key="1">
    <citation type="journal article" date="2020" name="Science">
        <title>Unexpected conservation and global transmission of agrobacterial virulence plasmids.</title>
        <authorList>
            <person name="Weisberg A.J."/>
            <person name="Davis E.W. 2nd"/>
            <person name="Tabima J."/>
            <person name="Belcher M.S."/>
            <person name="Miller M."/>
            <person name="Kuo C.H."/>
            <person name="Loper J.E."/>
            <person name="Grunwald N.J."/>
            <person name="Putnam M.L."/>
            <person name="Chang J.H."/>
        </authorList>
    </citation>
    <scope>NUCLEOTIDE SEQUENCE [LARGE SCALE GENOMIC DNA]</scope>
    <source>
        <strain evidence="1 4">A19/93</strain>
    </source>
</reference>
<name>A0AAE7RDV3_9HYPH</name>
<dbReference type="SUPFAM" id="SSF51621">
    <property type="entry name" value="Phosphoenolpyruvate/pyruvate domain"/>
    <property type="match status" value="1"/>
</dbReference>
<protein>
    <submittedName>
        <fullName evidence="2">Uncharacterized protein</fullName>
    </submittedName>
</protein>
<evidence type="ECO:0000313" key="4">
    <source>
        <dbReference type="Proteomes" id="UP000822331"/>
    </source>
</evidence>
<dbReference type="EMBL" id="CP049207">
    <property type="protein sequence ID" value="QTG02269.1"/>
    <property type="molecule type" value="Genomic_DNA"/>
</dbReference>
<dbReference type="RefSeq" id="WP_065700331.1">
    <property type="nucleotide sequence ID" value="NZ_CP049207.1"/>
</dbReference>
<proteinExistence type="predicted"/>
<dbReference type="Proteomes" id="UP000822331">
    <property type="component" value="Unassembled WGS sequence"/>
</dbReference>
<dbReference type="InterPro" id="IPR015813">
    <property type="entry name" value="Pyrv/PenolPyrv_kinase-like_dom"/>
</dbReference>
<accession>A0AAE7RDV3</accession>
<sequence>MLYPDVVITARTDARNAVGGGLDAVLERCAAYLEAGADVLMVVALHNREEIKIVRDAFPDAHLNCVVHGIRPRLTTKEFEDFGLMQQSVKVNVVGSIAMYSFLQDFAERGADAYAEYLNANAGHPLVDFGFLDLTGFPKVLEIEKKYLSEAALKKYDKSEAFYDASSSAKSLKG</sequence>
<dbReference type="KEGG" id="arui:G6M88_17735"/>
<reference evidence="2" key="2">
    <citation type="submission" date="2020-02" db="EMBL/GenBank/DDBJ databases">
        <title>Unexpected conservation and global transmission of agrobacterial virulence plasmids.</title>
        <authorList>
            <person name="Weisberg A.J."/>
            <person name="Davis E.W. II"/>
            <person name="Tabima J.R."/>
            <person name="Belcher M.S."/>
            <person name="Miller M."/>
            <person name="Kuo C.-H."/>
            <person name="Loper J.E."/>
            <person name="Grunwald N.J."/>
            <person name="Putnam M.L."/>
            <person name="Chang J.H."/>
        </authorList>
    </citation>
    <scope>NUCLEOTIDE SEQUENCE</scope>
    <source>
        <strain evidence="2">W2/73</strain>
    </source>
</reference>
<dbReference type="GO" id="GO:0003824">
    <property type="term" value="F:catalytic activity"/>
    <property type="evidence" value="ECO:0007669"/>
    <property type="project" value="InterPro"/>
</dbReference>
<dbReference type="EMBL" id="JAAMCP010000010">
    <property type="protein sequence ID" value="NTF38459.1"/>
    <property type="molecule type" value="Genomic_DNA"/>
</dbReference>
<dbReference type="AlphaFoldDB" id="A0AAE7RDV3"/>
<evidence type="ECO:0000313" key="3">
    <source>
        <dbReference type="Proteomes" id="UP000663912"/>
    </source>
</evidence>
<evidence type="ECO:0000313" key="1">
    <source>
        <dbReference type="EMBL" id="NTF38459.1"/>
    </source>
</evidence>
<dbReference type="PANTHER" id="PTHR42905:SF5">
    <property type="entry name" value="CARBOXYVINYL-CARBOXYPHOSPHONATE PHOSPHORYLMUTASE, CHLOROPLASTIC"/>
    <property type="match status" value="1"/>
</dbReference>